<keyword evidence="2" id="KW-1185">Reference proteome</keyword>
<reference evidence="2" key="1">
    <citation type="submission" date="2016-10" db="EMBL/GenBank/DDBJ databases">
        <authorList>
            <person name="Varghese N."/>
            <person name="Submissions S."/>
        </authorList>
    </citation>
    <scope>NUCLEOTIDE SEQUENCE [LARGE SCALE GENOMIC DNA]</scope>
    <source>
        <strain evidence="2">DSM 26382</strain>
    </source>
</reference>
<accession>A0A1G6PZL0</accession>
<gene>
    <name evidence="1" type="ORF">SAMN05216576_107144</name>
</gene>
<dbReference type="AlphaFoldDB" id="A0A1G6PZL0"/>
<dbReference type="EMBL" id="FMZQ01000007">
    <property type="protein sequence ID" value="SDC84827.1"/>
    <property type="molecule type" value="Genomic_DNA"/>
</dbReference>
<evidence type="ECO:0000313" key="2">
    <source>
        <dbReference type="Proteomes" id="UP000199467"/>
    </source>
</evidence>
<evidence type="ECO:0000313" key="1">
    <source>
        <dbReference type="EMBL" id="SDC84827.1"/>
    </source>
</evidence>
<dbReference type="PROSITE" id="PS51257">
    <property type="entry name" value="PROKAR_LIPOPROTEIN"/>
    <property type="match status" value="1"/>
</dbReference>
<protein>
    <submittedName>
        <fullName evidence="1">Uncharacterized protein</fullName>
    </submittedName>
</protein>
<sequence length="94" mass="10753">MHRKQGGYLVPLLHLIMMGAMAGVVYGCWLMSGWISGLIIAAEDQGKDSLGRVFITMAILSAFTVRLTIFNYYVFTLPREKRRAKFWEAKRQPK</sequence>
<name>A0A1G6PZL0_9GAMM</name>
<dbReference type="Proteomes" id="UP000199467">
    <property type="component" value="Unassembled WGS sequence"/>
</dbReference>
<dbReference type="RefSeq" id="WP_090336790.1">
    <property type="nucleotide sequence ID" value="NZ_FMZQ01000007.1"/>
</dbReference>
<organism evidence="1 2">
    <name type="scientific">Ectopseudomonas chengduensis</name>
    <dbReference type="NCBI Taxonomy" id="489632"/>
    <lineage>
        <taxon>Bacteria</taxon>
        <taxon>Pseudomonadati</taxon>
        <taxon>Pseudomonadota</taxon>
        <taxon>Gammaproteobacteria</taxon>
        <taxon>Pseudomonadales</taxon>
        <taxon>Pseudomonadaceae</taxon>
        <taxon>Ectopseudomonas</taxon>
    </lineage>
</organism>
<proteinExistence type="predicted"/>